<comment type="similarity">
    <text evidence="2">In the central section; belongs to the CRISPR-associated helicase Cas3 family.</text>
</comment>
<dbReference type="InterPro" id="IPR006474">
    <property type="entry name" value="Helicase_Cas3_CRISPR-ass_core"/>
</dbReference>
<dbReference type="SMART" id="SM00490">
    <property type="entry name" value="HELICc"/>
    <property type="match status" value="1"/>
</dbReference>
<evidence type="ECO:0000256" key="1">
    <source>
        <dbReference type="ARBA" id="ARBA00006847"/>
    </source>
</evidence>
<keyword evidence="4" id="KW-0479">Metal-binding</keyword>
<name>A0A0A2EEV4_9PORP</name>
<dbReference type="AlphaFoldDB" id="A0A0A2EEV4"/>
<keyword evidence="9" id="KW-0051">Antiviral defense</keyword>
<dbReference type="NCBIfam" id="TIGR00277">
    <property type="entry name" value="HDIG"/>
    <property type="match status" value="1"/>
</dbReference>
<dbReference type="InterPro" id="IPR050079">
    <property type="entry name" value="DEAD_box_RNA_helicase"/>
</dbReference>
<evidence type="ECO:0000256" key="2">
    <source>
        <dbReference type="ARBA" id="ARBA00009046"/>
    </source>
</evidence>
<keyword evidence="8" id="KW-0067">ATP-binding</keyword>
<keyword evidence="3" id="KW-0540">Nuclease</keyword>
<comment type="similarity">
    <text evidence="10">Belongs to the DEAD box helicase family.</text>
</comment>
<dbReference type="PROSITE" id="PS51643">
    <property type="entry name" value="HD_CAS3"/>
    <property type="match status" value="1"/>
</dbReference>
<dbReference type="InterPro" id="IPR011545">
    <property type="entry name" value="DEAD/DEAH_box_helicase_dom"/>
</dbReference>
<dbReference type="eggNOG" id="COG1203">
    <property type="taxonomic scope" value="Bacteria"/>
</dbReference>
<dbReference type="NCBIfam" id="TIGR01587">
    <property type="entry name" value="cas3_core"/>
    <property type="match status" value="1"/>
</dbReference>
<dbReference type="OrthoDB" id="9810236at2"/>
<dbReference type="SMART" id="SM00471">
    <property type="entry name" value="HDc"/>
    <property type="match status" value="1"/>
</dbReference>
<dbReference type="CDD" id="cd09641">
    <property type="entry name" value="Cas3''_I"/>
    <property type="match status" value="1"/>
</dbReference>
<dbReference type="InterPro" id="IPR038257">
    <property type="entry name" value="CRISPR-assoc_Cas3_HD_sf"/>
</dbReference>
<dbReference type="InterPro" id="IPR001650">
    <property type="entry name" value="Helicase_C-like"/>
</dbReference>
<dbReference type="Gene3D" id="1.10.3210.30">
    <property type="match status" value="1"/>
</dbReference>
<proteinExistence type="inferred from homology"/>
<dbReference type="InterPro" id="IPR027417">
    <property type="entry name" value="P-loop_NTPase"/>
</dbReference>
<accession>A0A0A2EEV4</accession>
<dbReference type="Proteomes" id="UP000030103">
    <property type="component" value="Unassembled WGS sequence"/>
</dbReference>
<dbReference type="GO" id="GO:0005829">
    <property type="term" value="C:cytosol"/>
    <property type="evidence" value="ECO:0007669"/>
    <property type="project" value="TreeGrafter"/>
</dbReference>
<feature type="domain" description="HD Cas3-type" evidence="11">
    <location>
        <begin position="7"/>
        <end position="187"/>
    </location>
</feature>
<dbReference type="Pfam" id="PF00270">
    <property type="entry name" value="DEAD"/>
    <property type="match status" value="1"/>
</dbReference>
<dbReference type="GO" id="GO:0046872">
    <property type="term" value="F:metal ion binding"/>
    <property type="evidence" value="ECO:0007669"/>
    <property type="project" value="UniProtKB-KW"/>
</dbReference>
<evidence type="ECO:0000256" key="7">
    <source>
        <dbReference type="ARBA" id="ARBA00022806"/>
    </source>
</evidence>
<dbReference type="SUPFAM" id="SSF52540">
    <property type="entry name" value="P-loop containing nucleoside triphosphate hydrolases"/>
    <property type="match status" value="1"/>
</dbReference>
<dbReference type="InterPro" id="IPR006483">
    <property type="entry name" value="CRISPR-assoc_Cas3_HD"/>
</dbReference>
<organism evidence="12 13">
    <name type="scientific">Porphyromonas macacae</name>
    <dbReference type="NCBI Taxonomy" id="28115"/>
    <lineage>
        <taxon>Bacteria</taxon>
        <taxon>Pseudomonadati</taxon>
        <taxon>Bacteroidota</taxon>
        <taxon>Bacteroidia</taxon>
        <taxon>Bacteroidales</taxon>
        <taxon>Porphyromonadaceae</taxon>
        <taxon>Porphyromonas</taxon>
    </lineage>
</organism>
<dbReference type="GO" id="GO:0004518">
    <property type="term" value="F:nuclease activity"/>
    <property type="evidence" value="ECO:0007669"/>
    <property type="project" value="UniProtKB-KW"/>
</dbReference>
<dbReference type="NCBIfam" id="TIGR01596">
    <property type="entry name" value="cas3_HD"/>
    <property type="match status" value="1"/>
</dbReference>
<dbReference type="eggNOG" id="COG2206">
    <property type="taxonomic scope" value="Bacteria"/>
</dbReference>
<dbReference type="PANTHER" id="PTHR47959:SF16">
    <property type="entry name" value="CRISPR-ASSOCIATED NUCLEASE_HELICASE CAS3-RELATED"/>
    <property type="match status" value="1"/>
</dbReference>
<keyword evidence="5" id="KW-0547">Nucleotide-binding</keyword>
<dbReference type="STRING" id="28115.HQ47_03385"/>
<evidence type="ECO:0000256" key="10">
    <source>
        <dbReference type="ARBA" id="ARBA00038437"/>
    </source>
</evidence>
<dbReference type="RefSeq" id="WP_036873277.1">
    <property type="nucleotide sequence ID" value="NZ_JRFA01000009.1"/>
</dbReference>
<dbReference type="GO" id="GO:0051607">
    <property type="term" value="P:defense response to virus"/>
    <property type="evidence" value="ECO:0007669"/>
    <property type="project" value="UniProtKB-KW"/>
</dbReference>
<dbReference type="InterPro" id="IPR006675">
    <property type="entry name" value="HDIG_dom"/>
</dbReference>
<dbReference type="GO" id="GO:0003724">
    <property type="term" value="F:RNA helicase activity"/>
    <property type="evidence" value="ECO:0007669"/>
    <property type="project" value="TreeGrafter"/>
</dbReference>
<dbReference type="GO" id="GO:0016787">
    <property type="term" value="F:hydrolase activity"/>
    <property type="evidence" value="ECO:0007669"/>
    <property type="project" value="UniProtKB-KW"/>
</dbReference>
<evidence type="ECO:0000313" key="12">
    <source>
        <dbReference type="EMBL" id="KGN74964.1"/>
    </source>
</evidence>
<evidence type="ECO:0000256" key="3">
    <source>
        <dbReference type="ARBA" id="ARBA00022722"/>
    </source>
</evidence>
<evidence type="ECO:0000256" key="4">
    <source>
        <dbReference type="ARBA" id="ARBA00022723"/>
    </source>
</evidence>
<evidence type="ECO:0000313" key="13">
    <source>
        <dbReference type="Proteomes" id="UP000030103"/>
    </source>
</evidence>
<sequence length="702" mass="79512">MYDHILAKSDGTPLLQHLQDVAKAAETMAHHLGFPIEIARKGAHLHDIGKASSIFQTRLKEKNNHCKGIFRHEIASLFFLSLLPLEEERQIVTQMIAAHHKSICNDIRESGLLDLDDNDFCCFESHSKGFEDWSQDALSILRELGWEIHPISLEEARRNYAEAVDYCLSLDRDCSYWKGLLMAADHFASGMEGQTAATLEKLFIYPDLSYYGSRKSELYPLSLMSADDERKHTLVTAPTGAGKTDFLLRRCRGRVFYTLPFQASINAMYDRLKSDLCGTDAQIYLLHASSILKLNDQYERILSHHIGASIKVLTPHQIAALAFGLKGYEATVLDIKGCDVILDEIHTYHSEAQAMVLKIVEILVSLGCRIHIGTATMPSDLYNRLLKLLGGVDAVYEVKLSDEELRTFDRHIIYKVDSLHDTKQAVQTAVADGQKVLMVCNQVKRAQQLYQKIAGEYPEIPILLIHSRFKRGDRSRLERELKERYNLSPKACIVISTQVVEVSLDISFDLMVTECAPIDALIQRFGRINRKRTPDTIGIMKPVYVIAPPNGEREALPYKQDILQRSYLVLPNGEVFHETEVQQLLDTVYPDVPPIDIDMHSVFLNGEWVIKELKHNPKSALFEVLQISAFCCVTESDRDEYKNGCYATQTILEIPVTQNIRSKKLPSINCGAHPFVIPDKAYDPVLGYMEEALEPDKSFEFL</sequence>
<evidence type="ECO:0000256" key="6">
    <source>
        <dbReference type="ARBA" id="ARBA00022801"/>
    </source>
</evidence>
<dbReference type="Pfam" id="PF22590">
    <property type="entry name" value="Cas3-like_C_2"/>
    <property type="match status" value="1"/>
</dbReference>
<dbReference type="PANTHER" id="PTHR47959">
    <property type="entry name" value="ATP-DEPENDENT RNA HELICASE RHLE-RELATED"/>
    <property type="match status" value="1"/>
</dbReference>
<dbReference type="Gene3D" id="3.40.50.300">
    <property type="entry name" value="P-loop containing nucleotide triphosphate hydrolases"/>
    <property type="match status" value="2"/>
</dbReference>
<comment type="caution">
    <text evidence="12">The sequence shown here is derived from an EMBL/GenBank/DDBJ whole genome shotgun (WGS) entry which is preliminary data.</text>
</comment>
<comment type="similarity">
    <text evidence="1">In the N-terminal section; belongs to the CRISPR-associated nuclease Cas3-HD family.</text>
</comment>
<dbReference type="InterPro" id="IPR003607">
    <property type="entry name" value="HD/PDEase_dom"/>
</dbReference>
<dbReference type="InterPro" id="IPR006674">
    <property type="entry name" value="HD_domain"/>
</dbReference>
<dbReference type="SUPFAM" id="SSF109604">
    <property type="entry name" value="HD-domain/PDEase-like"/>
    <property type="match status" value="1"/>
</dbReference>
<evidence type="ECO:0000256" key="5">
    <source>
        <dbReference type="ARBA" id="ARBA00022741"/>
    </source>
</evidence>
<keyword evidence="7" id="KW-0347">Helicase</keyword>
<evidence type="ECO:0000256" key="8">
    <source>
        <dbReference type="ARBA" id="ARBA00022840"/>
    </source>
</evidence>
<dbReference type="EMBL" id="JRFA01000009">
    <property type="protein sequence ID" value="KGN74964.1"/>
    <property type="molecule type" value="Genomic_DNA"/>
</dbReference>
<evidence type="ECO:0000259" key="11">
    <source>
        <dbReference type="PROSITE" id="PS51643"/>
    </source>
</evidence>
<dbReference type="InterPro" id="IPR054712">
    <property type="entry name" value="Cas3-like_dom"/>
</dbReference>
<keyword evidence="13" id="KW-1185">Reference proteome</keyword>
<evidence type="ECO:0000256" key="9">
    <source>
        <dbReference type="ARBA" id="ARBA00023118"/>
    </source>
</evidence>
<dbReference type="Pfam" id="PF01966">
    <property type="entry name" value="HD"/>
    <property type="match status" value="1"/>
</dbReference>
<protein>
    <submittedName>
        <fullName evidence="12">CRISPR-associated protein Cas3</fullName>
    </submittedName>
</protein>
<dbReference type="GO" id="GO:0005524">
    <property type="term" value="F:ATP binding"/>
    <property type="evidence" value="ECO:0007669"/>
    <property type="project" value="UniProtKB-KW"/>
</dbReference>
<gene>
    <name evidence="12" type="ORF">HQ47_03385</name>
</gene>
<reference evidence="12 13" key="1">
    <citation type="submission" date="2014-09" db="EMBL/GenBank/DDBJ databases">
        <title>Draft Genome Sequence of Porphyromonas macacae COT-192_OH2859.</title>
        <authorList>
            <person name="Wallis C."/>
            <person name="Deusch O."/>
            <person name="O'Flynn C."/>
            <person name="Davis I."/>
            <person name="Horsfall A."/>
            <person name="Kirkwood N."/>
            <person name="Harris S."/>
            <person name="Eisen J.A."/>
            <person name="Coil D.A."/>
            <person name="Darling A.E."/>
            <person name="Jospin G."/>
            <person name="Alexiev A."/>
        </authorList>
    </citation>
    <scope>NUCLEOTIDE SEQUENCE [LARGE SCALE GENOMIC DNA]</scope>
    <source>
        <strain evidence="13">COT-192 OH2859</strain>
    </source>
</reference>
<dbReference type="GO" id="GO:0003676">
    <property type="term" value="F:nucleic acid binding"/>
    <property type="evidence" value="ECO:0007669"/>
    <property type="project" value="InterPro"/>
</dbReference>
<keyword evidence="6" id="KW-0378">Hydrolase</keyword>